<feature type="compositionally biased region" description="Polar residues" evidence="2">
    <location>
        <begin position="868"/>
        <end position="882"/>
    </location>
</feature>
<feature type="non-terminal residue" evidence="4">
    <location>
        <position position="1024"/>
    </location>
</feature>
<dbReference type="PROSITE" id="PS50238">
    <property type="entry name" value="RHOGAP"/>
    <property type="match status" value="1"/>
</dbReference>
<dbReference type="InterPro" id="IPR008936">
    <property type="entry name" value="Rho_GTPase_activation_prot"/>
</dbReference>
<reference evidence="4 5" key="1">
    <citation type="submission" date="2022-01" db="EMBL/GenBank/DDBJ databases">
        <title>A chromosomal length assembly of Cordylochernes scorpioides.</title>
        <authorList>
            <person name="Zeh D."/>
            <person name="Zeh J."/>
        </authorList>
    </citation>
    <scope>NUCLEOTIDE SEQUENCE [LARGE SCALE GENOMIC DNA]</scope>
    <source>
        <strain evidence="4">IN4F17</strain>
        <tissue evidence="4">Whole Body</tissue>
    </source>
</reference>
<feature type="region of interest" description="Disordered" evidence="2">
    <location>
        <begin position="775"/>
        <end position="807"/>
    </location>
</feature>
<evidence type="ECO:0000256" key="1">
    <source>
        <dbReference type="ARBA" id="ARBA00022468"/>
    </source>
</evidence>
<feature type="compositionally biased region" description="Low complexity" evidence="2">
    <location>
        <begin position="883"/>
        <end position="896"/>
    </location>
</feature>
<feature type="compositionally biased region" description="Basic and acidic residues" evidence="2">
    <location>
        <begin position="490"/>
        <end position="500"/>
    </location>
</feature>
<evidence type="ECO:0000259" key="3">
    <source>
        <dbReference type="PROSITE" id="PS50238"/>
    </source>
</evidence>
<feature type="compositionally biased region" description="Basic and acidic residues" evidence="2">
    <location>
        <begin position="623"/>
        <end position="636"/>
    </location>
</feature>
<dbReference type="Proteomes" id="UP001235939">
    <property type="component" value="Chromosome 02"/>
</dbReference>
<feature type="compositionally biased region" description="Low complexity" evidence="2">
    <location>
        <begin position="351"/>
        <end position="368"/>
    </location>
</feature>
<feature type="region of interest" description="Disordered" evidence="2">
    <location>
        <begin position="470"/>
        <end position="513"/>
    </location>
</feature>
<evidence type="ECO:0000313" key="5">
    <source>
        <dbReference type="Proteomes" id="UP001235939"/>
    </source>
</evidence>
<feature type="compositionally biased region" description="Polar residues" evidence="2">
    <location>
        <begin position="827"/>
        <end position="847"/>
    </location>
</feature>
<feature type="region of interest" description="Disordered" evidence="2">
    <location>
        <begin position="312"/>
        <end position="412"/>
    </location>
</feature>
<evidence type="ECO:0000313" key="4">
    <source>
        <dbReference type="EMBL" id="UYV62683.1"/>
    </source>
</evidence>
<dbReference type="PANTHER" id="PTHR15729:SF10">
    <property type="entry name" value="GTPASE-ACTIVATING PROTEIN CDGAPR"/>
    <property type="match status" value="1"/>
</dbReference>
<dbReference type="Gene3D" id="1.10.555.10">
    <property type="entry name" value="Rho GTPase activation protein"/>
    <property type="match status" value="1"/>
</dbReference>
<dbReference type="Pfam" id="PF00620">
    <property type="entry name" value="RhoGAP"/>
    <property type="match status" value="1"/>
</dbReference>
<feature type="compositionally biased region" description="Low complexity" evidence="2">
    <location>
        <begin position="648"/>
        <end position="666"/>
    </location>
</feature>
<dbReference type="SUPFAM" id="SSF48350">
    <property type="entry name" value="GTPase activation domain, GAP"/>
    <property type="match status" value="1"/>
</dbReference>
<gene>
    <name evidence="4" type="ORF">LAZ67_2001544</name>
</gene>
<name>A0ABY6K481_9ARAC</name>
<proteinExistence type="predicted"/>
<dbReference type="InterPro" id="IPR051576">
    <property type="entry name" value="PX-Rho_GAP"/>
</dbReference>
<dbReference type="EMBL" id="CP092864">
    <property type="protein sequence ID" value="UYV62683.1"/>
    <property type="molecule type" value="Genomic_DNA"/>
</dbReference>
<keyword evidence="5" id="KW-1185">Reference proteome</keyword>
<feature type="compositionally biased region" description="Basic and acidic residues" evidence="2">
    <location>
        <begin position="396"/>
        <end position="412"/>
    </location>
</feature>
<feature type="compositionally biased region" description="Polar residues" evidence="2">
    <location>
        <begin position="596"/>
        <end position="619"/>
    </location>
</feature>
<keyword evidence="1" id="KW-0343">GTPase activation</keyword>
<feature type="compositionally biased region" description="Polar residues" evidence="2">
    <location>
        <begin position="897"/>
        <end position="909"/>
    </location>
</feature>
<feature type="compositionally biased region" description="Low complexity" evidence="2">
    <location>
        <begin position="502"/>
        <end position="513"/>
    </location>
</feature>
<accession>A0ABY6K481</accession>
<dbReference type="PANTHER" id="PTHR15729">
    <property type="entry name" value="CDC42 GTPASE-ACTIVATING PROTEIN"/>
    <property type="match status" value="1"/>
</dbReference>
<feature type="compositionally biased region" description="Polar residues" evidence="2">
    <location>
        <begin position="775"/>
        <end position="804"/>
    </location>
</feature>
<feature type="region of interest" description="Disordered" evidence="2">
    <location>
        <begin position="528"/>
        <end position="738"/>
    </location>
</feature>
<feature type="domain" description="Rho-GAP" evidence="3">
    <location>
        <begin position="1"/>
        <end position="156"/>
    </location>
</feature>
<evidence type="ECO:0000256" key="2">
    <source>
        <dbReference type="SAM" id="MobiDB-lite"/>
    </source>
</evidence>
<feature type="region of interest" description="Disordered" evidence="2">
    <location>
        <begin position="824"/>
        <end position="909"/>
    </location>
</feature>
<feature type="region of interest" description="Disordered" evidence="2">
    <location>
        <begin position="976"/>
        <end position="1024"/>
    </location>
</feature>
<dbReference type="SMART" id="SM00324">
    <property type="entry name" value="RhoGAP"/>
    <property type="match status" value="1"/>
</dbReference>
<organism evidence="4 5">
    <name type="scientific">Cordylochernes scorpioides</name>
    <dbReference type="NCBI Taxonomy" id="51811"/>
    <lineage>
        <taxon>Eukaryota</taxon>
        <taxon>Metazoa</taxon>
        <taxon>Ecdysozoa</taxon>
        <taxon>Arthropoda</taxon>
        <taxon>Chelicerata</taxon>
        <taxon>Arachnida</taxon>
        <taxon>Pseudoscorpiones</taxon>
        <taxon>Cheliferoidea</taxon>
        <taxon>Chernetidae</taxon>
        <taxon>Cordylochernes</taxon>
    </lineage>
</organism>
<sequence>MCYTYWGVHRVAFDEDTVPDLRGDEAIMQDIHCVASLLKMYFRELPNPLLTYQLYEELVASVSGPEEGRLARLRGVVRRLPPPHYRTLRHLLLHLARVAAHGHTTGMTPRNVAIVWAPNLLRSRSVEAGGGVAALHVIGIQAVLTEYLIRYADILFSHRAPALSPAPADSGKHNIYNTIYSPFNTEPQGRKFTVSNLVLVVAGRSRGRPKSLAVCTTRLLTLEEARSRVLAPQHFIDVGGGPPPRYHTILELPKSAKKSGWKSFFTRHSSTSRKHSGGSLLPTSPTAALQDQTILASKSLRPVKSAESLVLLSGSSCRNSREEEEEESFGRSLAEQVAQRRVNLPPTGAAEGSRQSSVKSSQSRESSGTIQKHGRSTSHDSYFDHPTTFELSSPDSPRESKKQKLDDRTVVERYGNKDTVIVEVHATHEPEKSSMEDDDEMFEEPIFIQRLSPISLPQLEQLCSGSTSQLHCETMDSSPEDIPFLPQQHSSEDTDPRPEGESSCAKSQSLLSSNDCSLKTTSFFFDSRVANPEVERPPREPDNPCKYPSPTDALSSSSSSTSTEGAGALLPSSSDLHIHEEEESPPCIEEGMLVDTKSSPLSLHFEPSQSSSNLELSTPESPPPHRDFLPHSEKPHVYLHSPNSMATSSQSSESLHSSHSSSQQSEAIPSLQDLTAFIGSSEALPSEKQGSDRQLQCTLHRDTQQSPPLQVAMHSEAQQIPPLLATQESPSEDTLHSEKQPPILSTLQSEITSPNQFTVQNEQYFPLQSTLQNELYSPSQSPVKTESQSTPQTEHYSPIQTELPSQPAVATELCTVHAELYFPPQSSPETELHSSSQSPVQTESDSPVETEICPSPQFPSVQAGLHSPDSTMDDATTQSEVHSQSTIPSSDSSPSPTHQVTPRQVDTGRSSNFRELFSKFEHSNTPNPPAALPDKVKPQLSLFTQLKILKLQSLSSPVAQSPQYDPWNNPILDRLNQEEVCSPTEPKVEQPPVLAKEPVKPVTSPVKETPPPQPKENNTPTTPK</sequence>
<feature type="compositionally biased region" description="Polar residues" evidence="2">
    <location>
        <begin position="1015"/>
        <end position="1024"/>
    </location>
</feature>
<dbReference type="InterPro" id="IPR000198">
    <property type="entry name" value="RhoGAP_dom"/>
</dbReference>
<protein>
    <submittedName>
        <fullName evidence="4">ARHGAP32</fullName>
    </submittedName>
</protein>
<feature type="compositionally biased region" description="Basic and acidic residues" evidence="2">
    <location>
        <begin position="533"/>
        <end position="543"/>
    </location>
</feature>